<comment type="caution">
    <text evidence="1">The sequence shown here is derived from an EMBL/GenBank/DDBJ whole genome shotgun (WGS) entry which is preliminary data.</text>
</comment>
<reference evidence="1 2" key="1">
    <citation type="submission" date="2024-07" db="EMBL/GenBank/DDBJ databases">
        <title>Uliginosibacterium flavum JJ3220;KACC:17644.</title>
        <authorList>
            <person name="Kim M.K."/>
        </authorList>
    </citation>
    <scope>NUCLEOTIDE SEQUENCE [LARGE SCALE GENOMIC DNA]</scope>
    <source>
        <strain evidence="1 2">KACC:17644</strain>
    </source>
</reference>
<protein>
    <recommendedName>
        <fullName evidence="3">Class I SAM-dependent methyltransferase</fullName>
    </recommendedName>
</protein>
<dbReference type="EMBL" id="JBEWZI010000002">
    <property type="protein sequence ID" value="MET7013126.1"/>
    <property type="molecule type" value="Genomic_DNA"/>
</dbReference>
<evidence type="ECO:0000313" key="1">
    <source>
        <dbReference type="EMBL" id="MET7013126.1"/>
    </source>
</evidence>
<evidence type="ECO:0008006" key="3">
    <source>
        <dbReference type="Google" id="ProtNLM"/>
    </source>
</evidence>
<proteinExistence type="predicted"/>
<accession>A0ABV2TGT1</accession>
<dbReference type="Proteomes" id="UP001549691">
    <property type="component" value="Unassembled WGS sequence"/>
</dbReference>
<sequence>MSRLRSHLWDASGGLVYHWRALRYRRVLWAPFVVQVADWLASWQPPQNELVIVGPSAGYTLNGDFLARFKQVTILEPDPIARSLLRRRFAGMPFVEGRVDCFSSLAGPQALADAYPQAAILFSNVLGQKLAQLDPRWPAALQTALAGHSWASYHDVIATAQAPVQAQARSFTTETSLEEVLVSFWPGGELVLHDHGSFGVLPAQAYAPWSITPAQHHLLGWKSIIVLGSSMVMPGNSGMAGRS</sequence>
<keyword evidence="2" id="KW-1185">Reference proteome</keyword>
<dbReference type="RefSeq" id="WP_354599582.1">
    <property type="nucleotide sequence ID" value="NZ_JBEWZI010000002.1"/>
</dbReference>
<name>A0ABV2TGT1_9RHOO</name>
<gene>
    <name evidence="1" type="ORF">ABXR19_02915</name>
</gene>
<evidence type="ECO:0000313" key="2">
    <source>
        <dbReference type="Proteomes" id="UP001549691"/>
    </source>
</evidence>
<organism evidence="1 2">
    <name type="scientific">Uliginosibacterium flavum</name>
    <dbReference type="NCBI Taxonomy" id="1396831"/>
    <lineage>
        <taxon>Bacteria</taxon>
        <taxon>Pseudomonadati</taxon>
        <taxon>Pseudomonadota</taxon>
        <taxon>Betaproteobacteria</taxon>
        <taxon>Rhodocyclales</taxon>
        <taxon>Zoogloeaceae</taxon>
        <taxon>Uliginosibacterium</taxon>
    </lineage>
</organism>